<evidence type="ECO:0000256" key="1">
    <source>
        <dbReference type="SAM" id="Coils"/>
    </source>
</evidence>
<dbReference type="Proteomes" id="UP000663888">
    <property type="component" value="Unassembled WGS sequence"/>
</dbReference>
<feature type="coiled-coil region" evidence="1">
    <location>
        <begin position="43"/>
        <end position="116"/>
    </location>
</feature>
<feature type="coiled-coil region" evidence="1">
    <location>
        <begin position="141"/>
        <end position="182"/>
    </location>
</feature>
<dbReference type="EMBL" id="CAJMWX010001165">
    <property type="protein sequence ID" value="CAE6472232.1"/>
    <property type="molecule type" value="Genomic_DNA"/>
</dbReference>
<evidence type="ECO:0000313" key="3">
    <source>
        <dbReference type="Proteomes" id="UP000663888"/>
    </source>
</evidence>
<organism evidence="2 3">
    <name type="scientific">Rhizoctonia solani</name>
    <dbReference type="NCBI Taxonomy" id="456999"/>
    <lineage>
        <taxon>Eukaryota</taxon>
        <taxon>Fungi</taxon>
        <taxon>Dikarya</taxon>
        <taxon>Basidiomycota</taxon>
        <taxon>Agaricomycotina</taxon>
        <taxon>Agaricomycetes</taxon>
        <taxon>Cantharellales</taxon>
        <taxon>Ceratobasidiaceae</taxon>
        <taxon>Rhizoctonia</taxon>
    </lineage>
</organism>
<protein>
    <submittedName>
        <fullName evidence="2">Uncharacterized protein</fullName>
    </submittedName>
</protein>
<name>A0A8H3C0Z6_9AGAM</name>
<comment type="caution">
    <text evidence="2">The sequence shown here is derived from an EMBL/GenBank/DDBJ whole genome shotgun (WGS) entry which is preliminary data.</text>
</comment>
<sequence>LEAALRELSTSKNEEQVARSQVQTLRQNKDDLSQSNSILKHDLNLRIQSLEEAQARIQALEQQIDDQKRNLEEARAEGVHTRGQLVEKDRATSVQIQELKAALESHRERESSLMSEIATLNAFVSTLRERFKEAESVTLEHRALEKVLLEKRAEVERIEVENGQLQSQVVQLELTRDASNEEIK</sequence>
<reference evidence="2" key="1">
    <citation type="submission" date="2021-01" db="EMBL/GenBank/DDBJ databases">
        <authorList>
            <person name="Kaushik A."/>
        </authorList>
    </citation>
    <scope>NUCLEOTIDE SEQUENCE</scope>
    <source>
        <strain evidence="2">AG4-R118</strain>
    </source>
</reference>
<accession>A0A8H3C0Z6</accession>
<keyword evidence="1" id="KW-0175">Coiled coil</keyword>
<gene>
    <name evidence="2" type="ORF">RDB_LOCUS109552</name>
</gene>
<evidence type="ECO:0000313" key="2">
    <source>
        <dbReference type="EMBL" id="CAE6472232.1"/>
    </source>
</evidence>
<feature type="non-terminal residue" evidence="2">
    <location>
        <position position="184"/>
    </location>
</feature>
<feature type="non-terminal residue" evidence="2">
    <location>
        <position position="1"/>
    </location>
</feature>
<proteinExistence type="predicted"/>
<dbReference type="AlphaFoldDB" id="A0A8H3C0Z6"/>